<proteinExistence type="predicted"/>
<name>A0A7G9L1F0_9SPHN</name>
<reference evidence="4 5" key="1">
    <citation type="submission" date="2020-08" db="EMBL/GenBank/DDBJ databases">
        <title>Sphingomonas sp. sand1-3 16S ribosomal RNA gene Genome sequencing and assembly.</title>
        <authorList>
            <person name="Kang M."/>
        </authorList>
    </citation>
    <scope>NUCLEOTIDE SEQUENCE [LARGE SCALE GENOMIC DNA]</scope>
    <source>
        <strain evidence="5">sand1-3</strain>
    </source>
</reference>
<evidence type="ECO:0000256" key="1">
    <source>
        <dbReference type="SAM" id="Coils"/>
    </source>
</evidence>
<gene>
    <name evidence="4" type="ORF">H8M03_10595</name>
</gene>
<evidence type="ECO:0000256" key="2">
    <source>
        <dbReference type="SAM" id="MobiDB-lite"/>
    </source>
</evidence>
<sequence>MMKSARLRILSATAIAMAALSTSAAAQRPANADQRMLVLEQQVAASQATAIRLEQRLDAIERQLQQLINQGEVSGHTAQQAQADMAKLRSDMDARMTALENGARAAPRETAAIADPEPESPKSEPKVASVEPSKPAPADTDPDQAVSDPGEDAYSEGFRLWRDGQYDQSITALRAFVSGFPKHRRVSYARNLVGRALLDKGQARPAAEALLANYRADPKGERAADSLYYLGQALMKLNQPNQACKAYSELEDVYGASIRGELKSLVNQGKADANCS</sequence>
<dbReference type="EMBL" id="CP060697">
    <property type="protein sequence ID" value="QNM82449.1"/>
    <property type="molecule type" value="Genomic_DNA"/>
</dbReference>
<keyword evidence="5" id="KW-1185">Reference proteome</keyword>
<accession>A0A7G9L1F0</accession>
<feature type="chain" id="PRO_5028811480" evidence="3">
    <location>
        <begin position="27"/>
        <end position="276"/>
    </location>
</feature>
<dbReference type="SUPFAM" id="SSF48452">
    <property type="entry name" value="TPR-like"/>
    <property type="match status" value="1"/>
</dbReference>
<feature type="compositionally biased region" description="Low complexity" evidence="2">
    <location>
        <begin position="103"/>
        <end position="114"/>
    </location>
</feature>
<dbReference type="RefSeq" id="WP_187479404.1">
    <property type="nucleotide sequence ID" value="NZ_CP060697.1"/>
</dbReference>
<keyword evidence="3" id="KW-0732">Signal</keyword>
<evidence type="ECO:0000256" key="3">
    <source>
        <dbReference type="SAM" id="SignalP"/>
    </source>
</evidence>
<keyword evidence="1" id="KW-0175">Coiled coil</keyword>
<organism evidence="4 5">
    <name type="scientific">Sphingomonas sabuli</name>
    <dbReference type="NCBI Taxonomy" id="2764186"/>
    <lineage>
        <taxon>Bacteria</taxon>
        <taxon>Pseudomonadati</taxon>
        <taxon>Pseudomonadota</taxon>
        <taxon>Alphaproteobacteria</taxon>
        <taxon>Sphingomonadales</taxon>
        <taxon>Sphingomonadaceae</taxon>
        <taxon>Sphingomonas</taxon>
    </lineage>
</organism>
<feature type="signal peptide" evidence="3">
    <location>
        <begin position="1"/>
        <end position="26"/>
    </location>
</feature>
<dbReference type="Proteomes" id="UP000515861">
    <property type="component" value="Chromosome"/>
</dbReference>
<dbReference type="InterPro" id="IPR011990">
    <property type="entry name" value="TPR-like_helical_dom_sf"/>
</dbReference>
<dbReference type="AlphaFoldDB" id="A0A7G9L1F0"/>
<dbReference type="Gene3D" id="1.25.40.10">
    <property type="entry name" value="Tetratricopeptide repeat domain"/>
    <property type="match status" value="1"/>
</dbReference>
<dbReference type="KEGG" id="ssau:H8M03_10595"/>
<feature type="coiled-coil region" evidence="1">
    <location>
        <begin position="43"/>
        <end position="70"/>
    </location>
</feature>
<dbReference type="InterPro" id="IPR019734">
    <property type="entry name" value="TPR_rpt"/>
</dbReference>
<evidence type="ECO:0000313" key="5">
    <source>
        <dbReference type="Proteomes" id="UP000515861"/>
    </source>
</evidence>
<evidence type="ECO:0000313" key="4">
    <source>
        <dbReference type="EMBL" id="QNM82449.1"/>
    </source>
</evidence>
<dbReference type="Pfam" id="PF13174">
    <property type="entry name" value="TPR_6"/>
    <property type="match status" value="1"/>
</dbReference>
<feature type="region of interest" description="Disordered" evidence="2">
    <location>
        <begin position="101"/>
        <end position="154"/>
    </location>
</feature>
<protein>
    <submittedName>
        <fullName evidence="4">Tetratricopeptide repeat protein</fullName>
    </submittedName>
</protein>